<dbReference type="PANTHER" id="PTHR47642:SF5">
    <property type="entry name" value="ATP-DEPENDENT DNA HELICASE"/>
    <property type="match status" value="1"/>
</dbReference>
<evidence type="ECO:0000256" key="3">
    <source>
        <dbReference type="ARBA" id="ARBA00022801"/>
    </source>
</evidence>
<reference evidence="15 16" key="1">
    <citation type="submission" date="2019-02" db="EMBL/GenBank/DDBJ databases">
        <title>Genome sequencing of the rare red list fungi Dentipellis fragilis.</title>
        <authorList>
            <person name="Buettner E."/>
            <person name="Kellner H."/>
        </authorList>
    </citation>
    <scope>NUCLEOTIDE SEQUENCE [LARGE SCALE GENOMIC DNA]</scope>
    <source>
        <strain evidence="15 16">DSM 105465</strain>
    </source>
</reference>
<dbReference type="InterPro" id="IPR003593">
    <property type="entry name" value="AAA+_ATPase"/>
</dbReference>
<gene>
    <name evidence="12" type="primary">PIF1</name>
    <name evidence="15" type="ORF">EVG20_g5898</name>
</gene>
<protein>
    <recommendedName>
        <fullName evidence="12">ATP-dependent DNA helicase PIF1</fullName>
        <ecNumber evidence="12">5.6.2.3</ecNumber>
    </recommendedName>
    <alternativeName>
        <fullName evidence="12">DNA 5'-3' helicase PIF1</fullName>
    </alternativeName>
    <alternativeName>
        <fullName evidence="12">DNA repair and recombination helicase PIF1</fullName>
    </alternativeName>
</protein>
<dbReference type="OrthoDB" id="432234at2759"/>
<evidence type="ECO:0000256" key="13">
    <source>
        <dbReference type="SAM" id="MobiDB-lite"/>
    </source>
</evidence>
<comment type="cofactor">
    <cofactor evidence="12">
        <name>Mg(2+)</name>
        <dbReference type="ChEBI" id="CHEBI:18420"/>
    </cofactor>
</comment>
<dbReference type="CDD" id="cd18809">
    <property type="entry name" value="SF1_C_RecD"/>
    <property type="match status" value="1"/>
</dbReference>
<dbReference type="Pfam" id="PF05970">
    <property type="entry name" value="PIF1"/>
    <property type="match status" value="1"/>
</dbReference>
<evidence type="ECO:0000313" key="15">
    <source>
        <dbReference type="EMBL" id="TFY64581.1"/>
    </source>
</evidence>
<dbReference type="InterPro" id="IPR027417">
    <property type="entry name" value="P-loop_NTPase"/>
</dbReference>
<organism evidence="15 16">
    <name type="scientific">Dentipellis fragilis</name>
    <dbReference type="NCBI Taxonomy" id="205917"/>
    <lineage>
        <taxon>Eukaryota</taxon>
        <taxon>Fungi</taxon>
        <taxon>Dikarya</taxon>
        <taxon>Basidiomycota</taxon>
        <taxon>Agaricomycotina</taxon>
        <taxon>Agaricomycetes</taxon>
        <taxon>Russulales</taxon>
        <taxon>Hericiaceae</taxon>
        <taxon>Dentipellis</taxon>
    </lineage>
</organism>
<evidence type="ECO:0000313" key="16">
    <source>
        <dbReference type="Proteomes" id="UP000298327"/>
    </source>
</evidence>
<dbReference type="STRING" id="205917.A0A4Y9YSR9"/>
<dbReference type="InterPro" id="IPR049163">
    <property type="entry name" value="Pif1-like_2B_dom"/>
</dbReference>
<keyword evidence="4 12" id="KW-0347">Helicase</keyword>
<keyword evidence="2 12" id="KW-0227">DNA damage</keyword>
<keyword evidence="9 12" id="KW-0234">DNA repair</keyword>
<comment type="caution">
    <text evidence="15">The sequence shown here is derived from an EMBL/GenBank/DDBJ whole genome shotgun (WGS) entry which is preliminary data.</text>
</comment>
<evidence type="ECO:0000256" key="5">
    <source>
        <dbReference type="ARBA" id="ARBA00022840"/>
    </source>
</evidence>
<dbReference type="EMBL" id="SEOQ01000368">
    <property type="protein sequence ID" value="TFY64581.1"/>
    <property type="molecule type" value="Genomic_DNA"/>
</dbReference>
<comment type="subunit">
    <text evidence="12">Monomer.</text>
</comment>
<dbReference type="Gene3D" id="3.40.50.300">
    <property type="entry name" value="P-loop containing nucleotide triphosphate hydrolases"/>
    <property type="match status" value="1"/>
</dbReference>
<dbReference type="GO" id="GO:0005739">
    <property type="term" value="C:mitochondrion"/>
    <property type="evidence" value="ECO:0007669"/>
    <property type="project" value="UniProtKB-SubCell"/>
</dbReference>
<name>A0A4Y9YSR9_9AGAM</name>
<dbReference type="PANTHER" id="PTHR47642">
    <property type="entry name" value="ATP-DEPENDENT DNA HELICASE"/>
    <property type="match status" value="1"/>
</dbReference>
<keyword evidence="6 12" id="KW-0238">DNA-binding</keyword>
<dbReference type="Proteomes" id="UP000298327">
    <property type="component" value="Unassembled WGS sequence"/>
</dbReference>
<keyword evidence="3 12" id="KW-0378">Hydrolase</keyword>
<dbReference type="InterPro" id="IPR010285">
    <property type="entry name" value="DNA_helicase_pif1-like_DEAD"/>
</dbReference>
<evidence type="ECO:0000256" key="11">
    <source>
        <dbReference type="ARBA" id="ARBA00023242"/>
    </source>
</evidence>
<evidence type="ECO:0000256" key="6">
    <source>
        <dbReference type="ARBA" id="ARBA00023125"/>
    </source>
</evidence>
<keyword evidence="7 12" id="KW-0496">Mitochondrion</keyword>
<evidence type="ECO:0000256" key="10">
    <source>
        <dbReference type="ARBA" id="ARBA00023235"/>
    </source>
</evidence>
<feature type="domain" description="AAA+ ATPase" evidence="14">
    <location>
        <begin position="89"/>
        <end position="495"/>
    </location>
</feature>
<feature type="region of interest" description="Disordered" evidence="13">
    <location>
        <begin position="1"/>
        <end position="40"/>
    </location>
</feature>
<dbReference type="GO" id="GO:0005634">
    <property type="term" value="C:nucleus"/>
    <property type="evidence" value="ECO:0007669"/>
    <property type="project" value="UniProtKB-SubCell"/>
</dbReference>
<evidence type="ECO:0000256" key="9">
    <source>
        <dbReference type="ARBA" id="ARBA00023204"/>
    </source>
</evidence>
<evidence type="ECO:0000256" key="1">
    <source>
        <dbReference type="ARBA" id="ARBA00022741"/>
    </source>
</evidence>
<keyword evidence="8 12" id="KW-0233">DNA recombination</keyword>
<keyword evidence="1 12" id="KW-0547">Nucleotide-binding</keyword>
<evidence type="ECO:0000256" key="4">
    <source>
        <dbReference type="ARBA" id="ARBA00022806"/>
    </source>
</evidence>
<dbReference type="GO" id="GO:0000723">
    <property type="term" value="P:telomere maintenance"/>
    <property type="evidence" value="ECO:0007669"/>
    <property type="project" value="InterPro"/>
</dbReference>
<dbReference type="InterPro" id="IPR051055">
    <property type="entry name" value="PIF1_helicase"/>
</dbReference>
<evidence type="ECO:0000256" key="8">
    <source>
        <dbReference type="ARBA" id="ARBA00023172"/>
    </source>
</evidence>
<evidence type="ECO:0000256" key="2">
    <source>
        <dbReference type="ARBA" id="ARBA00022763"/>
    </source>
</evidence>
<evidence type="ECO:0000259" key="14">
    <source>
        <dbReference type="SMART" id="SM00382"/>
    </source>
</evidence>
<dbReference type="AlphaFoldDB" id="A0A4Y9YSR9"/>
<comment type="catalytic activity">
    <reaction evidence="12">
        <text>ATP + H2O = ADP + phosphate + H(+)</text>
        <dbReference type="Rhea" id="RHEA:13065"/>
        <dbReference type="ChEBI" id="CHEBI:15377"/>
        <dbReference type="ChEBI" id="CHEBI:15378"/>
        <dbReference type="ChEBI" id="CHEBI:30616"/>
        <dbReference type="ChEBI" id="CHEBI:43474"/>
        <dbReference type="ChEBI" id="CHEBI:456216"/>
        <dbReference type="EC" id="5.6.2.3"/>
    </reaction>
</comment>
<keyword evidence="16" id="KW-1185">Reference proteome</keyword>
<dbReference type="HAMAP" id="MF_03176">
    <property type="entry name" value="PIF1"/>
    <property type="match status" value="1"/>
</dbReference>
<proteinExistence type="inferred from homology"/>
<dbReference type="CDD" id="cd18037">
    <property type="entry name" value="DEXSc_Pif1_like"/>
    <property type="match status" value="1"/>
</dbReference>
<comment type="function">
    <text evidence="12">DNA-dependent ATPase and 5'-3' DNA helicase required for the maintenance of both mitochondrial and nuclear genome stability.</text>
</comment>
<dbReference type="GO" id="GO:0003677">
    <property type="term" value="F:DNA binding"/>
    <property type="evidence" value="ECO:0007669"/>
    <property type="project" value="UniProtKB-KW"/>
</dbReference>
<feature type="DNA-binding region" evidence="12">
    <location>
        <begin position="524"/>
        <end position="543"/>
    </location>
</feature>
<dbReference type="GO" id="GO:0006310">
    <property type="term" value="P:DNA recombination"/>
    <property type="evidence" value="ECO:0007669"/>
    <property type="project" value="UniProtKB-UniRule"/>
</dbReference>
<dbReference type="GO" id="GO:0043139">
    <property type="term" value="F:5'-3' DNA helicase activity"/>
    <property type="evidence" value="ECO:0007669"/>
    <property type="project" value="UniProtKB-UniRule"/>
</dbReference>
<dbReference type="InterPro" id="IPR048293">
    <property type="entry name" value="PIF1_RRM3_pfh1"/>
</dbReference>
<dbReference type="EC" id="5.6.2.3" evidence="12"/>
<dbReference type="SUPFAM" id="SSF52540">
    <property type="entry name" value="P-loop containing nucleoside triphosphate hydrolases"/>
    <property type="match status" value="2"/>
</dbReference>
<comment type="subcellular location">
    <subcellularLocation>
        <location evidence="12">Nucleus</location>
    </subcellularLocation>
    <subcellularLocation>
        <location evidence="12">Mitochondrion</location>
    </subcellularLocation>
</comment>
<feature type="region of interest" description="Disordered" evidence="13">
    <location>
        <begin position="422"/>
        <end position="447"/>
    </location>
</feature>
<accession>A0A4Y9YSR9</accession>
<keyword evidence="5 12" id="KW-0067">ATP-binding</keyword>
<dbReference type="Pfam" id="PF21530">
    <property type="entry name" value="Pif1_2B_dom"/>
    <property type="match status" value="1"/>
</dbReference>
<comment type="similarity">
    <text evidence="12">Belongs to the helicase family. PIF1 subfamily.</text>
</comment>
<dbReference type="SMART" id="SM00382">
    <property type="entry name" value="AAA"/>
    <property type="match status" value="1"/>
</dbReference>
<evidence type="ECO:0000256" key="7">
    <source>
        <dbReference type="ARBA" id="ARBA00023128"/>
    </source>
</evidence>
<dbReference type="GO" id="GO:0006281">
    <property type="term" value="P:DNA repair"/>
    <property type="evidence" value="ECO:0007669"/>
    <property type="project" value="UniProtKB-UniRule"/>
</dbReference>
<sequence>MPTPPAKPKASASANVSARPKRKSIGDLPSGKERGGKQPRLTLDTFFAPKVSVSVRSGIDSVAGNGVVKMHDVVLSDEQMKVLKMVVDEEKSVFFTGSAGTGKSLLLKAIIDALRKKHAKKGDCVSVTASTGMAATNIGGMTIHSWGAIAPTVVDIDNLIKCIRTARPALQRWKTTKVLIIDEVSMVDGHLFERLETLATRLRKKTNKPFGGIQLVVTGDFFQLPPVTKGNEVPFFAFECDAWKKSIEHTVLLTQVFRQKDNTFVDLLNELRHGSLSDSTTAAFRALSRPLDLSKSPLPPTELFPMRHEVERSNTSRLQALKNPAFTFTARDSGSAPPERRKTVLAQMVIPETVILKAGAQVMLVRNVDDKRGLVNGTVGRVLGFYNALGSKASDGVVRDVALGDDGLPIYLNGANSVATGKENVKPPSVAEKPASSGGKPTSKAKEKISEEKFPLVEFLTGDGKVTVLVTRDEFRVEDNEGNILARRIQVPLILAWAISIHKSQGQTIQRLKIDLGKVFEKGQSYVALSRAASMEGLQVLRFDPKKVVAHPKVIEWSKTLESY</sequence>
<dbReference type="GO" id="GO:0016887">
    <property type="term" value="F:ATP hydrolysis activity"/>
    <property type="evidence" value="ECO:0007669"/>
    <property type="project" value="RHEA"/>
</dbReference>
<evidence type="ECO:0000256" key="12">
    <source>
        <dbReference type="HAMAP-Rule" id="MF_03176"/>
    </source>
</evidence>
<dbReference type="GO" id="GO:0005524">
    <property type="term" value="F:ATP binding"/>
    <property type="evidence" value="ECO:0007669"/>
    <property type="project" value="UniProtKB-UniRule"/>
</dbReference>
<keyword evidence="11 12" id="KW-0539">Nucleus</keyword>
<keyword evidence="10 12" id="KW-0413">Isomerase</keyword>
<feature type="binding site" evidence="12">
    <location>
        <begin position="97"/>
        <end position="104"/>
    </location>
    <ligand>
        <name>ATP</name>
        <dbReference type="ChEBI" id="CHEBI:30616"/>
    </ligand>
</feature>